<sequence length="442" mass="50486">MIGDDQIDGETSLAKPAAPTIQHCFIGLGNNPRLVRDALSHFGFQELAKGMQFSDKYRFKWTQTSSEVNYMKFREGEHIVNHISNARIFTTKITTLEILEQLKIALENGEVPSALRLKDFFPETYRLDVAADLVNFLNSKTGGCWLQKKACSNQGKGIRLVGDVKAYKEEIMTINKQEEDSTQMLVEKLEKMGIENEGGAGASTTSSANKWKDMNMLAKELREIVVQKYCENPLLVDGRKFDIRAYMLIVCMKPYLVLYHPGYVRLSLNPYTSTSFTDKMTHLTNNSVQKNHPDYKSLKEKSIISIEALVKDLVERGLVQSADEYHSRVDNKIQEIMRLVFVTIKDKLDRKFGCFELYGFDFLIDENLNPFLIEANTNPALYTDTQVQKELLPPLVEDVVQMAVEAHGFGKVEGSEEVRRVAEKVAQRETRLRYEVIYYENA</sequence>
<evidence type="ECO:0000313" key="1">
    <source>
        <dbReference type="EMBL" id="TNV82392.1"/>
    </source>
</evidence>
<accession>A0A8J8NVH1</accession>
<dbReference type="Proteomes" id="UP000785679">
    <property type="component" value="Unassembled WGS sequence"/>
</dbReference>
<dbReference type="GO" id="GO:0070737">
    <property type="term" value="F:protein-glycine ligase activity, elongating"/>
    <property type="evidence" value="ECO:0007669"/>
    <property type="project" value="TreeGrafter"/>
</dbReference>
<name>A0A8J8NVH1_HALGN</name>
<dbReference type="Pfam" id="PF03133">
    <property type="entry name" value="TTL"/>
    <property type="match status" value="1"/>
</dbReference>
<dbReference type="PROSITE" id="PS51221">
    <property type="entry name" value="TTL"/>
    <property type="match status" value="1"/>
</dbReference>
<protein>
    <recommendedName>
        <fullName evidence="3">Tubulin-tyrosine ligase</fullName>
    </recommendedName>
</protein>
<evidence type="ECO:0000313" key="2">
    <source>
        <dbReference type="Proteomes" id="UP000785679"/>
    </source>
</evidence>
<dbReference type="InterPro" id="IPR027752">
    <property type="entry name" value="TTLL10"/>
</dbReference>
<dbReference type="AlphaFoldDB" id="A0A8J8NVH1"/>
<dbReference type="OrthoDB" id="291607at2759"/>
<dbReference type="InterPro" id="IPR004344">
    <property type="entry name" value="TTL/TTLL_fam"/>
</dbReference>
<dbReference type="Gene3D" id="3.30.470.20">
    <property type="entry name" value="ATP-grasp fold, B domain"/>
    <property type="match status" value="1"/>
</dbReference>
<organism evidence="1 2">
    <name type="scientific">Halteria grandinella</name>
    <dbReference type="NCBI Taxonomy" id="5974"/>
    <lineage>
        <taxon>Eukaryota</taxon>
        <taxon>Sar</taxon>
        <taxon>Alveolata</taxon>
        <taxon>Ciliophora</taxon>
        <taxon>Intramacronucleata</taxon>
        <taxon>Spirotrichea</taxon>
        <taxon>Stichotrichia</taxon>
        <taxon>Sporadotrichida</taxon>
        <taxon>Halteriidae</taxon>
        <taxon>Halteria</taxon>
    </lineage>
</organism>
<proteinExistence type="predicted"/>
<gene>
    <name evidence="1" type="ORF">FGO68_gene174</name>
</gene>
<dbReference type="EMBL" id="RRYP01005011">
    <property type="protein sequence ID" value="TNV82392.1"/>
    <property type="molecule type" value="Genomic_DNA"/>
</dbReference>
<comment type="caution">
    <text evidence="1">The sequence shown here is derived from an EMBL/GenBank/DDBJ whole genome shotgun (WGS) entry which is preliminary data.</text>
</comment>
<keyword evidence="2" id="KW-1185">Reference proteome</keyword>
<evidence type="ECO:0008006" key="3">
    <source>
        <dbReference type="Google" id="ProtNLM"/>
    </source>
</evidence>
<reference evidence="1" key="1">
    <citation type="submission" date="2019-06" db="EMBL/GenBank/DDBJ databases">
        <authorList>
            <person name="Zheng W."/>
        </authorList>
    </citation>
    <scope>NUCLEOTIDE SEQUENCE</scope>
    <source>
        <strain evidence="1">QDHG01</strain>
    </source>
</reference>
<dbReference type="PANTHER" id="PTHR46810">
    <property type="entry name" value="INACTIVE POLYGLYCYLASE TTLL10"/>
    <property type="match status" value="1"/>
</dbReference>
<dbReference type="PANTHER" id="PTHR46810:SF1">
    <property type="entry name" value="INACTIVE POLYGLYCYLASE TTLL10"/>
    <property type="match status" value="1"/>
</dbReference>
<dbReference type="SUPFAM" id="SSF56059">
    <property type="entry name" value="Glutathione synthetase ATP-binding domain-like"/>
    <property type="match status" value="1"/>
</dbReference>